<dbReference type="InterPro" id="IPR014995">
    <property type="entry name" value="DUF1844"/>
</dbReference>
<keyword evidence="2" id="KW-1185">Reference proteome</keyword>
<protein>
    <recommendedName>
        <fullName evidence="3">DUF1844 domain-containing protein</fullName>
    </recommendedName>
</protein>
<gene>
    <name evidence="1" type="ORF">AMPC_28790</name>
</gene>
<evidence type="ECO:0000313" key="2">
    <source>
        <dbReference type="Proteomes" id="UP001162734"/>
    </source>
</evidence>
<proteinExistence type="predicted"/>
<dbReference type="Pfam" id="PF08899">
    <property type="entry name" value="DUF1844"/>
    <property type="match status" value="1"/>
</dbReference>
<dbReference type="RefSeq" id="WP_248342075.1">
    <property type="nucleotide sequence ID" value="NZ_AP025592.1"/>
</dbReference>
<evidence type="ECO:0000313" key="1">
    <source>
        <dbReference type="EMBL" id="BDG09766.1"/>
    </source>
</evidence>
<reference evidence="2" key="1">
    <citation type="journal article" date="2022" name="Int. J. Syst. Evol. Microbiol.">
        <title>Anaeromyxobacter oryzae sp. nov., Anaeromyxobacter diazotrophicus sp. nov. and Anaeromyxobacter paludicola sp. nov., isolated from paddy soils.</title>
        <authorList>
            <person name="Itoh H."/>
            <person name="Xu Z."/>
            <person name="Mise K."/>
            <person name="Masuda Y."/>
            <person name="Ushijima N."/>
            <person name="Hayakawa C."/>
            <person name="Shiratori Y."/>
            <person name="Senoo K."/>
        </authorList>
    </citation>
    <scope>NUCLEOTIDE SEQUENCE [LARGE SCALE GENOMIC DNA]</scope>
    <source>
        <strain evidence="2">Red630</strain>
    </source>
</reference>
<evidence type="ECO:0008006" key="3">
    <source>
        <dbReference type="Google" id="ProtNLM"/>
    </source>
</evidence>
<dbReference type="EMBL" id="AP025592">
    <property type="protein sequence ID" value="BDG09766.1"/>
    <property type="molecule type" value="Genomic_DNA"/>
</dbReference>
<organism evidence="1 2">
    <name type="scientific">Anaeromyxobacter paludicola</name>
    <dbReference type="NCBI Taxonomy" id="2918171"/>
    <lineage>
        <taxon>Bacteria</taxon>
        <taxon>Pseudomonadati</taxon>
        <taxon>Myxococcota</taxon>
        <taxon>Myxococcia</taxon>
        <taxon>Myxococcales</taxon>
        <taxon>Cystobacterineae</taxon>
        <taxon>Anaeromyxobacteraceae</taxon>
        <taxon>Anaeromyxobacter</taxon>
    </lineage>
</organism>
<sequence length="92" mass="10126">MADDPRTPRSIDFTTFLVSLGSSAFVHLGDAPHPETGKPEVNLPLAQQTIDLLALLREKTRGNCTPEEDHVFETLLTDLRLRFVEKSAGLAP</sequence>
<dbReference type="Proteomes" id="UP001162734">
    <property type="component" value="Chromosome"/>
</dbReference>
<name>A0ABM7XD15_9BACT</name>
<accession>A0ABM7XD15</accession>